<protein>
    <recommendedName>
        <fullName evidence="3">TIGR00725 family protein</fullName>
    </recommendedName>
</protein>
<proteinExistence type="predicted"/>
<gene>
    <name evidence="1" type="ORF">COY73_00080</name>
</gene>
<dbReference type="SUPFAM" id="SSF102405">
    <property type="entry name" value="MCP/YpsA-like"/>
    <property type="match status" value="1"/>
</dbReference>
<dbReference type="EMBL" id="PFLW01000003">
    <property type="protein sequence ID" value="PIY89724.1"/>
    <property type="molecule type" value="Genomic_DNA"/>
</dbReference>
<dbReference type="InterPro" id="IPR041164">
    <property type="entry name" value="LDcluster4"/>
</dbReference>
<accession>A0A2M7R7A0</accession>
<reference evidence="2" key="1">
    <citation type="submission" date="2017-09" db="EMBL/GenBank/DDBJ databases">
        <title>Depth-based differentiation of microbial function through sediment-hosted aquifers and enrichment of novel symbionts in the deep terrestrial subsurface.</title>
        <authorList>
            <person name="Probst A.J."/>
            <person name="Ladd B."/>
            <person name="Jarett J.K."/>
            <person name="Geller-Mcgrath D.E."/>
            <person name="Sieber C.M.K."/>
            <person name="Emerson J.B."/>
            <person name="Anantharaman K."/>
            <person name="Thomas B.C."/>
            <person name="Malmstrom R."/>
            <person name="Stieglmeier M."/>
            <person name="Klingl A."/>
            <person name="Woyke T."/>
            <person name="Ryan C.M."/>
            <person name="Banfield J.F."/>
        </authorList>
    </citation>
    <scope>NUCLEOTIDE SEQUENCE [LARGE SCALE GENOMIC DNA]</scope>
</reference>
<organism evidence="1 2">
    <name type="scientific">Candidatus Nealsonbacteria bacterium CG_4_10_14_0_8_um_filter_37_14</name>
    <dbReference type="NCBI Taxonomy" id="1974684"/>
    <lineage>
        <taxon>Bacteria</taxon>
        <taxon>Candidatus Nealsoniibacteriota</taxon>
    </lineage>
</organism>
<evidence type="ECO:0000313" key="1">
    <source>
        <dbReference type="EMBL" id="PIY89724.1"/>
    </source>
</evidence>
<dbReference type="AlphaFoldDB" id="A0A2M7R7A0"/>
<sequence length="189" mass="20650">MKHKTRYKIAVSDASEISHCAKNIKKISREIGEEIARQDCILITGATTGVPYFAAKGCKGVGGISIGFSPAASEAAHLKVYKLPIDCFDVMVYTGFDYTGRNLLMTRAADAIVVCCGRMGTLNEFTIAFEDRKPIGVLEGSMGTANLIKILTRRPHRRGAKIIYDPDPKALIQKLIRVISEKKKGDSKS</sequence>
<dbReference type="Proteomes" id="UP000230767">
    <property type="component" value="Unassembled WGS sequence"/>
</dbReference>
<evidence type="ECO:0008006" key="3">
    <source>
        <dbReference type="Google" id="ProtNLM"/>
    </source>
</evidence>
<dbReference type="Pfam" id="PF18306">
    <property type="entry name" value="LDcluster4"/>
    <property type="match status" value="1"/>
</dbReference>
<comment type="caution">
    <text evidence="1">The sequence shown here is derived from an EMBL/GenBank/DDBJ whole genome shotgun (WGS) entry which is preliminary data.</text>
</comment>
<dbReference type="Gene3D" id="3.40.50.450">
    <property type="match status" value="1"/>
</dbReference>
<name>A0A2M7R7A0_9BACT</name>
<evidence type="ECO:0000313" key="2">
    <source>
        <dbReference type="Proteomes" id="UP000230767"/>
    </source>
</evidence>